<dbReference type="RefSeq" id="WP_021931037.1">
    <property type="nucleotide sequence ID" value="NZ_AP023322.1"/>
</dbReference>
<feature type="domain" description="RNA polymerase sigma-70 region 2" evidence="5">
    <location>
        <begin position="21"/>
        <end position="87"/>
    </location>
</feature>
<gene>
    <name evidence="7" type="ORF">Cop2CBH44_32030</name>
</gene>
<dbReference type="CDD" id="cd06171">
    <property type="entry name" value="Sigma70_r4"/>
    <property type="match status" value="1"/>
</dbReference>
<dbReference type="InterPro" id="IPR013325">
    <property type="entry name" value="RNA_pol_sigma_r2"/>
</dbReference>
<protein>
    <submittedName>
        <fullName evidence="7">DNA-directed RNA polymerase sigma-70 factor</fullName>
    </submittedName>
</protein>
<evidence type="ECO:0000256" key="3">
    <source>
        <dbReference type="ARBA" id="ARBA00023082"/>
    </source>
</evidence>
<dbReference type="InterPro" id="IPR014284">
    <property type="entry name" value="RNA_pol_sigma-70_dom"/>
</dbReference>
<keyword evidence="2" id="KW-0805">Transcription regulation</keyword>
<dbReference type="PANTHER" id="PTHR43133">
    <property type="entry name" value="RNA POLYMERASE ECF-TYPE SIGMA FACTO"/>
    <property type="match status" value="1"/>
</dbReference>
<evidence type="ECO:0000313" key="8">
    <source>
        <dbReference type="Proteomes" id="UP000594042"/>
    </source>
</evidence>
<evidence type="ECO:0000256" key="4">
    <source>
        <dbReference type="ARBA" id="ARBA00023163"/>
    </source>
</evidence>
<dbReference type="InterPro" id="IPR036388">
    <property type="entry name" value="WH-like_DNA-bd_sf"/>
</dbReference>
<dbReference type="SUPFAM" id="SSF88946">
    <property type="entry name" value="Sigma2 domain of RNA polymerase sigma factors"/>
    <property type="match status" value="1"/>
</dbReference>
<dbReference type="NCBIfam" id="TIGR02937">
    <property type="entry name" value="sigma70-ECF"/>
    <property type="match status" value="1"/>
</dbReference>
<evidence type="ECO:0000256" key="2">
    <source>
        <dbReference type="ARBA" id="ARBA00023015"/>
    </source>
</evidence>
<dbReference type="GO" id="GO:0006352">
    <property type="term" value="P:DNA-templated transcription initiation"/>
    <property type="evidence" value="ECO:0007669"/>
    <property type="project" value="InterPro"/>
</dbReference>
<dbReference type="KEGG" id="copr:Cop2CBH44_32030"/>
<feature type="domain" description="RNA polymerase sigma factor 70 region 4 type 2" evidence="6">
    <location>
        <begin position="115"/>
        <end position="167"/>
    </location>
</feature>
<keyword evidence="4" id="KW-0804">Transcription</keyword>
<dbReference type="Pfam" id="PF04542">
    <property type="entry name" value="Sigma70_r2"/>
    <property type="match status" value="1"/>
</dbReference>
<evidence type="ECO:0000259" key="5">
    <source>
        <dbReference type="Pfam" id="PF04542"/>
    </source>
</evidence>
<dbReference type="GO" id="GO:0016987">
    <property type="term" value="F:sigma factor activity"/>
    <property type="evidence" value="ECO:0007669"/>
    <property type="project" value="UniProtKB-KW"/>
</dbReference>
<name>A0A7G1HYT3_9BACT</name>
<dbReference type="GO" id="GO:0000428">
    <property type="term" value="C:DNA-directed RNA polymerase complex"/>
    <property type="evidence" value="ECO:0007669"/>
    <property type="project" value="UniProtKB-KW"/>
</dbReference>
<sequence>MDEIQLIKGCKENKPKAQKELYETYARKMMAVCLRYTNDRESAQDLLQDGFIKVFTAIGTYSGNGSFEGWMRKIFVNTALEYLRKNDILRETVDIDSPDTLKEPDYSALEKISADELMELVRELPTGFRTVFNMFAIEGYSHKEIAEALGINESTSRSQFTRAKKLLQKKLEPFR</sequence>
<dbReference type="InterPro" id="IPR013249">
    <property type="entry name" value="RNA_pol_sigma70_r4_t2"/>
</dbReference>
<dbReference type="SUPFAM" id="SSF88659">
    <property type="entry name" value="Sigma3 and sigma4 domains of RNA polymerase sigma factors"/>
    <property type="match status" value="1"/>
</dbReference>
<dbReference type="Gene3D" id="1.10.1740.10">
    <property type="match status" value="1"/>
</dbReference>
<dbReference type="AlphaFoldDB" id="A0A7G1HYT3"/>
<dbReference type="Proteomes" id="UP000594042">
    <property type="component" value="Chromosome"/>
</dbReference>
<dbReference type="Pfam" id="PF08281">
    <property type="entry name" value="Sigma70_r4_2"/>
    <property type="match status" value="1"/>
</dbReference>
<accession>A0A7G1HYT3</accession>
<dbReference type="InterPro" id="IPR007627">
    <property type="entry name" value="RNA_pol_sigma70_r2"/>
</dbReference>
<keyword evidence="8" id="KW-1185">Reference proteome</keyword>
<dbReference type="EMBL" id="AP023322">
    <property type="protein sequence ID" value="BCI64850.1"/>
    <property type="molecule type" value="Genomic_DNA"/>
</dbReference>
<comment type="similarity">
    <text evidence="1">Belongs to the sigma-70 factor family. ECF subfamily.</text>
</comment>
<evidence type="ECO:0000313" key="7">
    <source>
        <dbReference type="EMBL" id="BCI64850.1"/>
    </source>
</evidence>
<dbReference type="PANTHER" id="PTHR43133:SF46">
    <property type="entry name" value="RNA POLYMERASE SIGMA-70 FACTOR ECF SUBFAMILY"/>
    <property type="match status" value="1"/>
</dbReference>
<reference evidence="8" key="1">
    <citation type="submission" date="2020-07" db="EMBL/GenBank/DDBJ databases">
        <title>Complete genome sequencing of Coprobacter sp. strain 2CBH44.</title>
        <authorList>
            <person name="Sakamoto M."/>
            <person name="Murakami T."/>
            <person name="Mori H."/>
        </authorList>
    </citation>
    <scope>NUCLEOTIDE SEQUENCE [LARGE SCALE GENOMIC DNA]</scope>
    <source>
        <strain evidence="8">2CBH44</strain>
    </source>
</reference>
<dbReference type="Gene3D" id="1.10.10.10">
    <property type="entry name" value="Winged helix-like DNA-binding domain superfamily/Winged helix DNA-binding domain"/>
    <property type="match status" value="1"/>
</dbReference>
<evidence type="ECO:0000259" key="6">
    <source>
        <dbReference type="Pfam" id="PF08281"/>
    </source>
</evidence>
<organism evidence="7 8">
    <name type="scientific">Coprobacter secundus subsp. similis</name>
    <dbReference type="NCBI Taxonomy" id="2751153"/>
    <lineage>
        <taxon>Bacteria</taxon>
        <taxon>Pseudomonadati</taxon>
        <taxon>Bacteroidota</taxon>
        <taxon>Bacteroidia</taxon>
        <taxon>Bacteroidales</taxon>
        <taxon>Barnesiellaceae</taxon>
        <taxon>Coprobacter</taxon>
    </lineage>
</organism>
<keyword evidence="7" id="KW-0240">DNA-directed RNA polymerase</keyword>
<keyword evidence="3" id="KW-0731">Sigma factor</keyword>
<proteinExistence type="inferred from homology"/>
<dbReference type="GO" id="GO:0003677">
    <property type="term" value="F:DNA binding"/>
    <property type="evidence" value="ECO:0007669"/>
    <property type="project" value="InterPro"/>
</dbReference>
<dbReference type="InterPro" id="IPR039425">
    <property type="entry name" value="RNA_pol_sigma-70-like"/>
</dbReference>
<evidence type="ECO:0000256" key="1">
    <source>
        <dbReference type="ARBA" id="ARBA00010641"/>
    </source>
</evidence>
<dbReference type="InterPro" id="IPR013324">
    <property type="entry name" value="RNA_pol_sigma_r3/r4-like"/>
</dbReference>